<protein>
    <submittedName>
        <fullName evidence="3">Uncharacterized protein</fullName>
    </submittedName>
</protein>
<dbReference type="Proteomes" id="UP001150238">
    <property type="component" value="Unassembled WGS sequence"/>
</dbReference>
<sequence>MRLNVVLLVTGFIATVYALPLTDVSDTVAASNGAVLRRAGSDDGWEHVTSIDSHKTSSHPQAALPIRPLQKSGAQNPTPAPAKEFNKIISYTFLDLEYRDGVRDGGGTIREAEKLVKQLIMRHIPSGNFPKMKPTNKFVGVLEDVQFEVDLGAYGSGGKCRGELNIVQPRGRIPDDWEEQITATWTDKNGEVATETYPLRE</sequence>
<feature type="chain" id="PRO_5040844951" evidence="2">
    <location>
        <begin position="19"/>
        <end position="201"/>
    </location>
</feature>
<accession>A0A9W9AJG2</accession>
<name>A0A9W9AJG2_9AGAR</name>
<evidence type="ECO:0000313" key="4">
    <source>
        <dbReference type="Proteomes" id="UP001150238"/>
    </source>
</evidence>
<evidence type="ECO:0000313" key="3">
    <source>
        <dbReference type="EMBL" id="KAJ4484253.1"/>
    </source>
</evidence>
<comment type="caution">
    <text evidence="3">The sequence shown here is derived from an EMBL/GenBank/DDBJ whole genome shotgun (WGS) entry which is preliminary data.</text>
</comment>
<reference evidence="3" key="2">
    <citation type="journal article" date="2023" name="Proc. Natl. Acad. Sci. U.S.A.">
        <title>A global phylogenomic analysis of the shiitake genus Lentinula.</title>
        <authorList>
            <person name="Sierra-Patev S."/>
            <person name="Min B."/>
            <person name="Naranjo-Ortiz M."/>
            <person name="Looney B."/>
            <person name="Konkel Z."/>
            <person name="Slot J.C."/>
            <person name="Sakamoto Y."/>
            <person name="Steenwyk J.L."/>
            <person name="Rokas A."/>
            <person name="Carro J."/>
            <person name="Camarero S."/>
            <person name="Ferreira P."/>
            <person name="Molpeceres G."/>
            <person name="Ruiz-Duenas F.J."/>
            <person name="Serrano A."/>
            <person name="Henrissat B."/>
            <person name="Drula E."/>
            <person name="Hughes K.W."/>
            <person name="Mata J.L."/>
            <person name="Ishikawa N.K."/>
            <person name="Vargas-Isla R."/>
            <person name="Ushijima S."/>
            <person name="Smith C.A."/>
            <person name="Donoghue J."/>
            <person name="Ahrendt S."/>
            <person name="Andreopoulos W."/>
            <person name="He G."/>
            <person name="LaButti K."/>
            <person name="Lipzen A."/>
            <person name="Ng V."/>
            <person name="Riley R."/>
            <person name="Sandor L."/>
            <person name="Barry K."/>
            <person name="Martinez A.T."/>
            <person name="Xiao Y."/>
            <person name="Gibbons J.G."/>
            <person name="Terashima K."/>
            <person name="Grigoriev I.V."/>
            <person name="Hibbett D."/>
        </authorList>
    </citation>
    <scope>NUCLEOTIDE SEQUENCE</scope>
    <source>
        <strain evidence="3">Sp2 HRB7682 ss15</strain>
    </source>
</reference>
<evidence type="ECO:0000256" key="2">
    <source>
        <dbReference type="SAM" id="SignalP"/>
    </source>
</evidence>
<organism evidence="3 4">
    <name type="scientific">Lentinula lateritia</name>
    <dbReference type="NCBI Taxonomy" id="40482"/>
    <lineage>
        <taxon>Eukaryota</taxon>
        <taxon>Fungi</taxon>
        <taxon>Dikarya</taxon>
        <taxon>Basidiomycota</taxon>
        <taxon>Agaricomycotina</taxon>
        <taxon>Agaricomycetes</taxon>
        <taxon>Agaricomycetidae</taxon>
        <taxon>Agaricales</taxon>
        <taxon>Marasmiineae</taxon>
        <taxon>Omphalotaceae</taxon>
        <taxon>Lentinula</taxon>
    </lineage>
</organism>
<gene>
    <name evidence="3" type="ORF">C8J55DRAFT_571054</name>
</gene>
<feature type="signal peptide" evidence="2">
    <location>
        <begin position="1"/>
        <end position="18"/>
    </location>
</feature>
<proteinExistence type="predicted"/>
<feature type="region of interest" description="Disordered" evidence="1">
    <location>
        <begin position="47"/>
        <end position="81"/>
    </location>
</feature>
<dbReference type="AlphaFoldDB" id="A0A9W9AJG2"/>
<reference evidence="3" key="1">
    <citation type="submission" date="2022-08" db="EMBL/GenBank/DDBJ databases">
        <authorList>
            <consortium name="DOE Joint Genome Institute"/>
            <person name="Min B."/>
            <person name="Riley R."/>
            <person name="Sierra-Patev S."/>
            <person name="Naranjo-Ortiz M."/>
            <person name="Looney B."/>
            <person name="Konkel Z."/>
            <person name="Slot J.C."/>
            <person name="Sakamoto Y."/>
            <person name="Steenwyk J.L."/>
            <person name="Rokas A."/>
            <person name="Carro J."/>
            <person name="Camarero S."/>
            <person name="Ferreira P."/>
            <person name="Molpeceres G."/>
            <person name="Ruiz-Duenas F.J."/>
            <person name="Serrano A."/>
            <person name="Henrissat B."/>
            <person name="Drula E."/>
            <person name="Hughes K.W."/>
            <person name="Mata J.L."/>
            <person name="Ishikawa N.K."/>
            <person name="Vargas-Isla R."/>
            <person name="Ushijima S."/>
            <person name="Smith C.A."/>
            <person name="Ahrendt S."/>
            <person name="Andreopoulos W."/>
            <person name="He G."/>
            <person name="Labutti K."/>
            <person name="Lipzen A."/>
            <person name="Ng V."/>
            <person name="Sandor L."/>
            <person name="Barry K."/>
            <person name="Martinez A.T."/>
            <person name="Xiao Y."/>
            <person name="Gibbons J.G."/>
            <person name="Terashima K."/>
            <person name="Hibbett D.S."/>
            <person name="Grigoriev I.V."/>
        </authorList>
    </citation>
    <scope>NUCLEOTIDE SEQUENCE</scope>
    <source>
        <strain evidence="3">Sp2 HRB7682 ss15</strain>
    </source>
</reference>
<evidence type="ECO:0000256" key="1">
    <source>
        <dbReference type="SAM" id="MobiDB-lite"/>
    </source>
</evidence>
<keyword evidence="2" id="KW-0732">Signal</keyword>
<dbReference type="EMBL" id="JANVFS010000012">
    <property type="protein sequence ID" value="KAJ4484253.1"/>
    <property type="molecule type" value="Genomic_DNA"/>
</dbReference>